<dbReference type="PANTHER" id="PTHR23162:SF10">
    <property type="entry name" value="FI13205P"/>
    <property type="match status" value="1"/>
</dbReference>
<evidence type="ECO:0000256" key="3">
    <source>
        <dbReference type="ARBA" id="ARBA00022490"/>
    </source>
</evidence>
<sequence>MAENTEYTDEGGEYEDDENQYLGEQHMMEEGPDEDLFSKLGESSDDPEQKRMYMEYLALIKEIDCQNKIIQDIKSNIMDMCAKPCKTRNELREIKRLRICMEQENIKLHTMMNRAVQLQNFGSHRHYKELAMTTTVDEDNLSPYMCGIGPCAPAGSATDPCSEEPSSCASVCGGGGGGGGQRDMAGQDDKLICALQKAMQKMKGACPEDKKMIEEIACAIMSCKKQPVCIPGPCPPPPCPGPCQGPCPESSSSSSSSTAPCAPPCPAKRKAQKAPCPQPQPPGKCESLEKLKRRIQCMQSSVKKLLQEVSNRDASEPCDVDDDDDEGEDPCSRPCPP</sequence>
<protein>
    <submittedName>
        <fullName evidence="7">GM18141</fullName>
    </submittedName>
</protein>
<feature type="region of interest" description="Disordered" evidence="6">
    <location>
        <begin position="306"/>
        <end position="337"/>
    </location>
</feature>
<evidence type="ECO:0000256" key="2">
    <source>
        <dbReference type="ARBA" id="ARBA00009316"/>
    </source>
</evidence>
<feature type="region of interest" description="Disordered" evidence="6">
    <location>
        <begin position="1"/>
        <end position="47"/>
    </location>
</feature>
<feature type="compositionally biased region" description="Acidic residues" evidence="6">
    <location>
        <begin position="316"/>
        <end position="329"/>
    </location>
</feature>
<reference evidence="7 8" key="1">
    <citation type="journal article" date="2007" name="Nature">
        <title>Evolution of genes and genomes on the Drosophila phylogeny.</title>
        <authorList>
            <consortium name="Drosophila 12 Genomes Consortium"/>
            <person name="Clark A.G."/>
            <person name="Eisen M.B."/>
            <person name="Smith D.R."/>
            <person name="Bergman C.M."/>
            <person name="Oliver B."/>
            <person name="Markow T.A."/>
            <person name="Kaufman T.C."/>
            <person name="Kellis M."/>
            <person name="Gelbart W."/>
            <person name="Iyer V.N."/>
            <person name="Pollard D.A."/>
            <person name="Sackton T.B."/>
            <person name="Larracuente A.M."/>
            <person name="Singh N.D."/>
            <person name="Abad J.P."/>
            <person name="Abt D.N."/>
            <person name="Adryan B."/>
            <person name="Aguade M."/>
            <person name="Akashi H."/>
            <person name="Anderson W.W."/>
            <person name="Aquadro C.F."/>
            <person name="Ardell D.H."/>
            <person name="Arguello R."/>
            <person name="Artieri C.G."/>
            <person name="Barbash D.A."/>
            <person name="Barker D."/>
            <person name="Barsanti P."/>
            <person name="Batterham P."/>
            <person name="Batzoglou S."/>
            <person name="Begun D."/>
            <person name="Bhutkar A."/>
            <person name="Blanco E."/>
            <person name="Bosak S.A."/>
            <person name="Bradley R.K."/>
            <person name="Brand A.D."/>
            <person name="Brent M.R."/>
            <person name="Brooks A.N."/>
            <person name="Brown R.H."/>
            <person name="Butlin R.K."/>
            <person name="Caggese C."/>
            <person name="Calvi B.R."/>
            <person name="Bernardo de Carvalho A."/>
            <person name="Caspi A."/>
            <person name="Castrezana S."/>
            <person name="Celniker S.E."/>
            <person name="Chang J.L."/>
            <person name="Chapple C."/>
            <person name="Chatterji S."/>
            <person name="Chinwalla A."/>
            <person name="Civetta A."/>
            <person name="Clifton S.W."/>
            <person name="Comeron J.M."/>
            <person name="Costello J.C."/>
            <person name="Coyne J.A."/>
            <person name="Daub J."/>
            <person name="David R.G."/>
            <person name="Delcher A.L."/>
            <person name="Delehaunty K."/>
            <person name="Do C.B."/>
            <person name="Ebling H."/>
            <person name="Edwards K."/>
            <person name="Eickbush T."/>
            <person name="Evans J.D."/>
            <person name="Filipski A."/>
            <person name="Findeiss S."/>
            <person name="Freyhult E."/>
            <person name="Fulton L."/>
            <person name="Fulton R."/>
            <person name="Garcia A.C."/>
            <person name="Gardiner A."/>
            <person name="Garfield D.A."/>
            <person name="Garvin B.E."/>
            <person name="Gibson G."/>
            <person name="Gilbert D."/>
            <person name="Gnerre S."/>
            <person name="Godfrey J."/>
            <person name="Good R."/>
            <person name="Gotea V."/>
            <person name="Gravely B."/>
            <person name="Greenberg A.J."/>
            <person name="Griffiths-Jones S."/>
            <person name="Gross S."/>
            <person name="Guigo R."/>
            <person name="Gustafson E.A."/>
            <person name="Haerty W."/>
            <person name="Hahn M.W."/>
            <person name="Halligan D.L."/>
            <person name="Halpern A.L."/>
            <person name="Halter G.M."/>
            <person name="Han M.V."/>
            <person name="Heger A."/>
            <person name="Hillier L."/>
            <person name="Hinrichs A.S."/>
            <person name="Holmes I."/>
            <person name="Hoskins R.A."/>
            <person name="Hubisz M.J."/>
            <person name="Hultmark D."/>
            <person name="Huntley M.A."/>
            <person name="Jaffe D.B."/>
            <person name="Jagadeeshan S."/>
            <person name="Jeck W.R."/>
            <person name="Johnson J."/>
            <person name="Jones C.D."/>
            <person name="Jordan W.C."/>
            <person name="Karpen G.H."/>
            <person name="Kataoka E."/>
            <person name="Keightley P.D."/>
            <person name="Kheradpour P."/>
            <person name="Kirkness E.F."/>
            <person name="Koerich L.B."/>
            <person name="Kristiansen K."/>
            <person name="Kudrna D."/>
            <person name="Kulathinal R.J."/>
            <person name="Kumar S."/>
            <person name="Kwok R."/>
            <person name="Lander E."/>
            <person name="Langley C.H."/>
            <person name="Lapoint R."/>
            <person name="Lazzaro B.P."/>
            <person name="Lee S.J."/>
            <person name="Levesque L."/>
            <person name="Li R."/>
            <person name="Lin C.F."/>
            <person name="Lin M.F."/>
            <person name="Lindblad-Toh K."/>
            <person name="Llopart A."/>
            <person name="Long M."/>
            <person name="Low L."/>
            <person name="Lozovsky E."/>
            <person name="Lu J."/>
            <person name="Luo M."/>
            <person name="Machado C.A."/>
            <person name="Makalowski W."/>
            <person name="Marzo M."/>
            <person name="Matsuda M."/>
            <person name="Matzkin L."/>
            <person name="McAllister B."/>
            <person name="McBride C.S."/>
            <person name="McKernan B."/>
            <person name="McKernan K."/>
            <person name="Mendez-Lago M."/>
            <person name="Minx P."/>
            <person name="Mollenhauer M.U."/>
            <person name="Montooth K."/>
            <person name="Mount S.M."/>
            <person name="Mu X."/>
            <person name="Myers E."/>
            <person name="Negre B."/>
            <person name="Newfeld S."/>
            <person name="Nielsen R."/>
            <person name="Noor M.A."/>
            <person name="O'Grady P."/>
            <person name="Pachter L."/>
            <person name="Papaceit M."/>
            <person name="Parisi M.J."/>
            <person name="Parisi M."/>
            <person name="Parts L."/>
            <person name="Pedersen J.S."/>
            <person name="Pesole G."/>
            <person name="Phillippy A.M."/>
            <person name="Ponting C.P."/>
            <person name="Pop M."/>
            <person name="Porcelli D."/>
            <person name="Powell J.R."/>
            <person name="Prohaska S."/>
            <person name="Pruitt K."/>
            <person name="Puig M."/>
            <person name="Quesneville H."/>
            <person name="Ram K.R."/>
            <person name="Rand D."/>
            <person name="Rasmussen M.D."/>
            <person name="Reed L.K."/>
            <person name="Reenan R."/>
            <person name="Reily A."/>
            <person name="Remington K.A."/>
            <person name="Rieger T.T."/>
            <person name="Ritchie M.G."/>
            <person name="Robin C."/>
            <person name="Rogers Y.H."/>
            <person name="Rohde C."/>
            <person name="Rozas J."/>
            <person name="Rubenfield M.J."/>
            <person name="Ruiz A."/>
            <person name="Russo S."/>
            <person name="Salzberg S.L."/>
            <person name="Sanchez-Gracia A."/>
            <person name="Saranga D.J."/>
            <person name="Sato H."/>
            <person name="Schaeffer S.W."/>
            <person name="Schatz M.C."/>
            <person name="Schlenke T."/>
            <person name="Schwartz R."/>
            <person name="Segarra C."/>
            <person name="Singh R.S."/>
            <person name="Sirot L."/>
            <person name="Sirota M."/>
            <person name="Sisneros N.B."/>
            <person name="Smith C.D."/>
            <person name="Smith T.F."/>
            <person name="Spieth J."/>
            <person name="Stage D.E."/>
            <person name="Stark A."/>
            <person name="Stephan W."/>
            <person name="Strausberg R.L."/>
            <person name="Strempel S."/>
            <person name="Sturgill D."/>
            <person name="Sutton G."/>
            <person name="Sutton G.G."/>
            <person name="Tao W."/>
            <person name="Teichmann S."/>
            <person name="Tobari Y.N."/>
            <person name="Tomimura Y."/>
            <person name="Tsolas J.M."/>
            <person name="Valente V.L."/>
            <person name="Venter E."/>
            <person name="Venter J.C."/>
            <person name="Vicario S."/>
            <person name="Vieira F.G."/>
            <person name="Vilella A.J."/>
            <person name="Villasante A."/>
            <person name="Walenz B."/>
            <person name="Wang J."/>
            <person name="Wasserman M."/>
            <person name="Watts T."/>
            <person name="Wilson D."/>
            <person name="Wilson R.K."/>
            <person name="Wing R.A."/>
            <person name="Wolfner M.F."/>
            <person name="Wong A."/>
            <person name="Wong G.K."/>
            <person name="Wu C.I."/>
            <person name="Wu G."/>
            <person name="Yamamoto D."/>
            <person name="Yang H.P."/>
            <person name="Yang S.P."/>
            <person name="Yorke J.A."/>
            <person name="Yoshida K."/>
            <person name="Zdobnov E."/>
            <person name="Zhang P."/>
            <person name="Zhang Y."/>
            <person name="Zimin A.V."/>
            <person name="Baldwin J."/>
            <person name="Abdouelleil A."/>
            <person name="Abdulkadir J."/>
            <person name="Abebe A."/>
            <person name="Abera B."/>
            <person name="Abreu J."/>
            <person name="Acer S.C."/>
            <person name="Aftuck L."/>
            <person name="Alexander A."/>
            <person name="An P."/>
            <person name="Anderson E."/>
            <person name="Anderson S."/>
            <person name="Arachi H."/>
            <person name="Azer M."/>
            <person name="Bachantsang P."/>
            <person name="Barry A."/>
            <person name="Bayul T."/>
            <person name="Berlin A."/>
            <person name="Bessette D."/>
            <person name="Bloom T."/>
            <person name="Blye J."/>
            <person name="Boguslavskiy L."/>
            <person name="Bonnet C."/>
            <person name="Boukhgalter B."/>
            <person name="Bourzgui I."/>
            <person name="Brown A."/>
            <person name="Cahill P."/>
            <person name="Channer S."/>
            <person name="Cheshatsang Y."/>
            <person name="Chuda L."/>
            <person name="Citroen M."/>
            <person name="Collymore A."/>
            <person name="Cooke P."/>
            <person name="Costello M."/>
            <person name="D'Aco K."/>
            <person name="Daza R."/>
            <person name="De Haan G."/>
            <person name="DeGray S."/>
            <person name="DeMaso C."/>
            <person name="Dhargay N."/>
            <person name="Dooley K."/>
            <person name="Dooley E."/>
            <person name="Doricent M."/>
            <person name="Dorje P."/>
            <person name="Dorjee K."/>
            <person name="Dupes A."/>
            <person name="Elong R."/>
            <person name="Falk J."/>
            <person name="Farina A."/>
            <person name="Faro S."/>
            <person name="Ferguson D."/>
            <person name="Fisher S."/>
            <person name="Foley C.D."/>
            <person name="Franke A."/>
            <person name="Friedrich D."/>
            <person name="Gadbois L."/>
            <person name="Gearin G."/>
            <person name="Gearin C.R."/>
            <person name="Giannoukos G."/>
            <person name="Goode T."/>
            <person name="Graham J."/>
            <person name="Grandbois E."/>
            <person name="Grewal S."/>
            <person name="Gyaltsen K."/>
            <person name="Hafez N."/>
            <person name="Hagos B."/>
            <person name="Hall J."/>
            <person name="Henson C."/>
            <person name="Hollinger A."/>
            <person name="Honan T."/>
            <person name="Huard M.D."/>
            <person name="Hughes L."/>
            <person name="Hurhula B."/>
            <person name="Husby M.E."/>
            <person name="Kamat A."/>
            <person name="Kanga B."/>
            <person name="Kashin S."/>
            <person name="Khazanovich D."/>
            <person name="Kisner P."/>
            <person name="Lance K."/>
            <person name="Lara M."/>
            <person name="Lee W."/>
            <person name="Lennon N."/>
            <person name="Letendre F."/>
            <person name="LeVine R."/>
            <person name="Lipovsky A."/>
            <person name="Liu X."/>
            <person name="Liu J."/>
            <person name="Liu S."/>
            <person name="Lokyitsang T."/>
            <person name="Lokyitsang Y."/>
            <person name="Lubonja R."/>
            <person name="Lui A."/>
            <person name="MacDonald P."/>
            <person name="Magnisalis V."/>
            <person name="Maru K."/>
            <person name="Matthews C."/>
            <person name="McCusker W."/>
            <person name="McDonough S."/>
            <person name="Mehta T."/>
            <person name="Meldrim J."/>
            <person name="Meneus L."/>
            <person name="Mihai O."/>
            <person name="Mihalev A."/>
            <person name="Mihova T."/>
            <person name="Mittelman R."/>
            <person name="Mlenga V."/>
            <person name="Montmayeur A."/>
            <person name="Mulrain L."/>
            <person name="Navidi A."/>
            <person name="Naylor J."/>
            <person name="Negash T."/>
            <person name="Nguyen T."/>
            <person name="Nguyen N."/>
            <person name="Nicol R."/>
            <person name="Norbu C."/>
            <person name="Norbu N."/>
            <person name="Novod N."/>
            <person name="O'Neill B."/>
            <person name="Osman S."/>
            <person name="Markiewicz E."/>
            <person name="Oyono O.L."/>
            <person name="Patti C."/>
            <person name="Phunkhang P."/>
            <person name="Pierre F."/>
            <person name="Priest M."/>
            <person name="Raghuraman S."/>
            <person name="Rege F."/>
            <person name="Reyes R."/>
            <person name="Rise C."/>
            <person name="Rogov P."/>
            <person name="Ross K."/>
            <person name="Ryan E."/>
            <person name="Settipalli S."/>
            <person name="Shea T."/>
            <person name="Sherpa N."/>
            <person name="Shi L."/>
            <person name="Shih D."/>
            <person name="Sparrow T."/>
            <person name="Spaulding J."/>
            <person name="Stalker J."/>
            <person name="Stange-Thomann N."/>
            <person name="Stavropoulos S."/>
            <person name="Stone C."/>
            <person name="Strader C."/>
            <person name="Tesfaye S."/>
            <person name="Thomson T."/>
            <person name="Thoulutsang Y."/>
            <person name="Thoulutsang D."/>
            <person name="Topham K."/>
            <person name="Topping I."/>
            <person name="Tsamla T."/>
            <person name="Vassiliev H."/>
            <person name="Vo A."/>
            <person name="Wangchuk T."/>
            <person name="Wangdi T."/>
            <person name="Weiand M."/>
            <person name="Wilkinson J."/>
            <person name="Wilson A."/>
            <person name="Yadav S."/>
            <person name="Young G."/>
            <person name="Yu Q."/>
            <person name="Zembek L."/>
            <person name="Zhong D."/>
            <person name="Zimmer A."/>
            <person name="Zwirko Z."/>
            <person name="Jaffe D.B."/>
            <person name="Alvarez P."/>
            <person name="Brockman W."/>
            <person name="Butler J."/>
            <person name="Chin C."/>
            <person name="Gnerre S."/>
            <person name="Grabherr M."/>
            <person name="Kleber M."/>
            <person name="Mauceli E."/>
            <person name="MacCallum I."/>
        </authorList>
    </citation>
    <scope>NUCLEOTIDE SEQUENCE [LARGE SCALE GENOMIC DNA]</scope>
    <source>
        <strain evidence="8">Rob3c / Tucson 14021-0248.25</strain>
    </source>
</reference>
<name>B4I301_DROSE</name>
<evidence type="ECO:0000256" key="4">
    <source>
        <dbReference type="ARBA" id="ARBA00023054"/>
    </source>
</evidence>
<dbReference type="STRING" id="7238.B4I301"/>
<dbReference type="GO" id="GO:0005813">
    <property type="term" value="C:centrosome"/>
    <property type="evidence" value="ECO:0007669"/>
    <property type="project" value="UniProtKB-SubCell"/>
</dbReference>
<feature type="region of interest" description="Disordered" evidence="6">
    <location>
        <begin position="263"/>
        <end position="287"/>
    </location>
</feature>
<dbReference type="Proteomes" id="UP000001292">
    <property type="component" value="Unassembled WGS sequence"/>
</dbReference>
<proteinExistence type="inferred from homology"/>
<dbReference type="GO" id="GO:1902017">
    <property type="term" value="P:regulation of cilium assembly"/>
    <property type="evidence" value="ECO:0007669"/>
    <property type="project" value="TreeGrafter"/>
</dbReference>
<comment type="similarity">
    <text evidence="2">Belongs to the ODF2 family.</text>
</comment>
<dbReference type="AlphaFoldDB" id="B4I301"/>
<dbReference type="PhylomeDB" id="B4I301"/>
<gene>
    <name evidence="7" type="primary">Dsec\GM18141</name>
    <name evidence="7" type="ORF">Dsec_GM18141</name>
</gene>
<comment type="subcellular location">
    <subcellularLocation>
        <location evidence="1">Cytoplasm</location>
        <location evidence="1">Cytoskeleton</location>
        <location evidence="1">Microtubule organizing center</location>
        <location evidence="1">Centrosome</location>
    </subcellularLocation>
</comment>
<accession>B4I301</accession>
<evidence type="ECO:0000256" key="6">
    <source>
        <dbReference type="SAM" id="MobiDB-lite"/>
    </source>
</evidence>
<evidence type="ECO:0000313" key="7">
    <source>
        <dbReference type="EMBL" id="EDW54146.1"/>
    </source>
</evidence>
<evidence type="ECO:0000256" key="5">
    <source>
        <dbReference type="ARBA" id="ARBA00023212"/>
    </source>
</evidence>
<feature type="compositionally biased region" description="Acidic residues" evidence="6">
    <location>
        <begin position="1"/>
        <end position="19"/>
    </location>
</feature>
<dbReference type="InterPro" id="IPR026099">
    <property type="entry name" value="Odf2-rel"/>
</dbReference>
<keyword evidence="3" id="KW-0963">Cytoplasm</keyword>
<dbReference type="HOGENOM" id="CLU_824575_0_0_1"/>
<keyword evidence="8" id="KW-1185">Reference proteome</keyword>
<dbReference type="KEGG" id="dse:6613251"/>
<dbReference type="PANTHER" id="PTHR23162">
    <property type="entry name" value="OUTER DENSE FIBER OF SPERM TAILS 2"/>
    <property type="match status" value="1"/>
</dbReference>
<evidence type="ECO:0000313" key="8">
    <source>
        <dbReference type="Proteomes" id="UP000001292"/>
    </source>
</evidence>
<keyword evidence="5" id="KW-0206">Cytoskeleton</keyword>
<evidence type="ECO:0000256" key="1">
    <source>
        <dbReference type="ARBA" id="ARBA00004300"/>
    </source>
</evidence>
<dbReference type="EMBL" id="CH480820">
    <property type="protein sequence ID" value="EDW54146.1"/>
    <property type="molecule type" value="Genomic_DNA"/>
</dbReference>
<organism evidence="8">
    <name type="scientific">Drosophila sechellia</name>
    <name type="common">Fruit fly</name>
    <dbReference type="NCBI Taxonomy" id="7238"/>
    <lineage>
        <taxon>Eukaryota</taxon>
        <taxon>Metazoa</taxon>
        <taxon>Ecdysozoa</taxon>
        <taxon>Arthropoda</taxon>
        <taxon>Hexapoda</taxon>
        <taxon>Insecta</taxon>
        <taxon>Pterygota</taxon>
        <taxon>Neoptera</taxon>
        <taxon>Endopterygota</taxon>
        <taxon>Diptera</taxon>
        <taxon>Brachycera</taxon>
        <taxon>Muscomorpha</taxon>
        <taxon>Ephydroidea</taxon>
        <taxon>Drosophilidae</taxon>
        <taxon>Drosophila</taxon>
        <taxon>Sophophora</taxon>
    </lineage>
</organism>
<keyword evidence="4" id="KW-0175">Coiled coil</keyword>